<dbReference type="CDD" id="cd00075">
    <property type="entry name" value="HATPase"/>
    <property type="match status" value="1"/>
</dbReference>
<evidence type="ECO:0000313" key="12">
    <source>
        <dbReference type="EMBL" id="MFC6153825.1"/>
    </source>
</evidence>
<comment type="caution">
    <text evidence="12">The sequence shown here is derived from an EMBL/GenBank/DDBJ whole genome shotgun (WGS) entry which is preliminary data.</text>
</comment>
<comment type="subcellular location">
    <subcellularLocation>
        <location evidence="2">Cell membrane</location>
        <topology evidence="2">Multi-pass membrane protein</topology>
    </subcellularLocation>
</comment>
<dbReference type="SUPFAM" id="SSF55785">
    <property type="entry name" value="PYP-like sensor domain (PAS domain)"/>
    <property type="match status" value="1"/>
</dbReference>
<accession>A0ABW1QZQ8</accession>
<dbReference type="Pfam" id="PF00512">
    <property type="entry name" value="HisKA"/>
    <property type="match status" value="1"/>
</dbReference>
<evidence type="ECO:0000256" key="7">
    <source>
        <dbReference type="ARBA" id="ARBA00022777"/>
    </source>
</evidence>
<dbReference type="InterPro" id="IPR005467">
    <property type="entry name" value="His_kinase_dom"/>
</dbReference>
<dbReference type="PROSITE" id="PS50113">
    <property type="entry name" value="PAC"/>
    <property type="match status" value="1"/>
</dbReference>
<evidence type="ECO:0000259" key="10">
    <source>
        <dbReference type="PROSITE" id="PS50109"/>
    </source>
</evidence>
<feature type="domain" description="Histidine kinase" evidence="10">
    <location>
        <begin position="157"/>
        <end position="377"/>
    </location>
</feature>
<dbReference type="InterPro" id="IPR003661">
    <property type="entry name" value="HisK_dim/P_dom"/>
</dbReference>
<dbReference type="InterPro" id="IPR004358">
    <property type="entry name" value="Sig_transdc_His_kin-like_C"/>
</dbReference>
<gene>
    <name evidence="12" type="ORF">ACFPWU_09135</name>
</gene>
<evidence type="ECO:0000256" key="9">
    <source>
        <dbReference type="ARBA" id="ARBA00023026"/>
    </source>
</evidence>
<dbReference type="RefSeq" id="WP_128219904.1">
    <property type="nucleotide sequence ID" value="NZ_CP034929.1"/>
</dbReference>
<dbReference type="PRINTS" id="PR00344">
    <property type="entry name" value="BCTRLSENSOR"/>
</dbReference>
<evidence type="ECO:0000256" key="3">
    <source>
        <dbReference type="ARBA" id="ARBA00012438"/>
    </source>
</evidence>
<keyword evidence="12" id="KW-0547">Nucleotide-binding</keyword>
<dbReference type="Pfam" id="PF08448">
    <property type="entry name" value="PAS_4"/>
    <property type="match status" value="1"/>
</dbReference>
<protein>
    <recommendedName>
        <fullName evidence="3">histidine kinase</fullName>
        <ecNumber evidence="3">2.7.13.3</ecNumber>
    </recommendedName>
</protein>
<reference evidence="13" key="1">
    <citation type="journal article" date="2019" name="Int. J. Syst. Evol. Microbiol.">
        <title>The Global Catalogue of Microorganisms (GCM) 10K type strain sequencing project: providing services to taxonomists for standard genome sequencing and annotation.</title>
        <authorList>
            <consortium name="The Broad Institute Genomics Platform"/>
            <consortium name="The Broad Institute Genome Sequencing Center for Infectious Disease"/>
            <person name="Wu L."/>
            <person name="Ma J."/>
        </authorList>
    </citation>
    <scope>NUCLEOTIDE SEQUENCE [LARGE SCALE GENOMIC DNA]</scope>
    <source>
        <strain evidence="13">DFY28</strain>
    </source>
</reference>
<dbReference type="InterPro" id="IPR013656">
    <property type="entry name" value="PAS_4"/>
</dbReference>
<feature type="domain" description="PAC" evidence="11">
    <location>
        <begin position="97"/>
        <end position="149"/>
    </location>
</feature>
<name>A0ABW1QZQ8_9ACTN</name>
<comment type="catalytic activity">
    <reaction evidence="1">
        <text>ATP + protein L-histidine = ADP + protein N-phospho-L-histidine.</text>
        <dbReference type="EC" id="2.7.13.3"/>
    </reaction>
</comment>
<evidence type="ECO:0000256" key="6">
    <source>
        <dbReference type="ARBA" id="ARBA00022679"/>
    </source>
</evidence>
<dbReference type="PANTHER" id="PTHR44936">
    <property type="entry name" value="SENSOR PROTEIN CREC"/>
    <property type="match status" value="1"/>
</dbReference>
<dbReference type="InterPro" id="IPR035965">
    <property type="entry name" value="PAS-like_dom_sf"/>
</dbReference>
<evidence type="ECO:0000256" key="5">
    <source>
        <dbReference type="ARBA" id="ARBA00022553"/>
    </source>
</evidence>
<evidence type="ECO:0000313" key="13">
    <source>
        <dbReference type="Proteomes" id="UP001596098"/>
    </source>
</evidence>
<dbReference type="PANTHER" id="PTHR44936:SF9">
    <property type="entry name" value="SENSOR PROTEIN CREC"/>
    <property type="match status" value="1"/>
</dbReference>
<dbReference type="PROSITE" id="PS50109">
    <property type="entry name" value="HIS_KIN"/>
    <property type="match status" value="1"/>
</dbReference>
<keyword evidence="13" id="KW-1185">Reference proteome</keyword>
<dbReference type="CDD" id="cd00082">
    <property type="entry name" value="HisKA"/>
    <property type="match status" value="1"/>
</dbReference>
<dbReference type="Proteomes" id="UP001596098">
    <property type="component" value="Unassembled WGS sequence"/>
</dbReference>
<keyword evidence="9" id="KW-0843">Virulence</keyword>
<dbReference type="SUPFAM" id="SSF47384">
    <property type="entry name" value="Homodimeric domain of signal transducing histidine kinase"/>
    <property type="match status" value="1"/>
</dbReference>
<dbReference type="InterPro" id="IPR003594">
    <property type="entry name" value="HATPase_dom"/>
</dbReference>
<keyword evidence="4" id="KW-0472">Membrane</keyword>
<keyword evidence="5" id="KW-0597">Phosphoprotein</keyword>
<dbReference type="InterPro" id="IPR036097">
    <property type="entry name" value="HisK_dim/P_sf"/>
</dbReference>
<evidence type="ECO:0000256" key="2">
    <source>
        <dbReference type="ARBA" id="ARBA00004651"/>
    </source>
</evidence>
<dbReference type="SMART" id="SM00388">
    <property type="entry name" value="HisKA"/>
    <property type="match status" value="1"/>
</dbReference>
<dbReference type="InterPro" id="IPR000700">
    <property type="entry name" value="PAS-assoc_C"/>
</dbReference>
<evidence type="ECO:0000259" key="11">
    <source>
        <dbReference type="PROSITE" id="PS50113"/>
    </source>
</evidence>
<organism evidence="12 13">
    <name type="scientific">Nocardioides yefusunii</name>
    <dbReference type="NCBI Taxonomy" id="2500546"/>
    <lineage>
        <taxon>Bacteria</taxon>
        <taxon>Bacillati</taxon>
        <taxon>Actinomycetota</taxon>
        <taxon>Actinomycetes</taxon>
        <taxon>Propionibacteriales</taxon>
        <taxon>Nocardioidaceae</taxon>
        <taxon>Nocardioides</taxon>
    </lineage>
</organism>
<keyword evidence="4" id="KW-1003">Cell membrane</keyword>
<sequence>MDQTADDACSQPEHCTNAHGGILFDALMRDTALAIAVTDAFGIMTMMSPTLEDLAQVRFAPGDAARCRFRVRSADGSRLLDRHEDPFTRARAGEAFRDELVSLLREDGTLRFLRCSGGPLRDRRGAPLGGIVLFNDVTGEYEATRDQEMLRDRLVETFNHELRTPLTSLLGHAEVLEDLSSELVAVLPVQAVRSLTAVRTAVRTAGERLRHIADTVTDLVDLQSAGRVKRQPIEVADLADQVVQRHRARSRADVQVVLAAPRAVVEVDVVQTRRALSALVDNAVRHTDSGTAVEVQVRVAEDQLVMEVADRGPGIPVRERARLLQPFERGDTDLTSPAGRGLGLAVARSVALAHGGSLKLEDNSVRGLRAVLRIGLP</sequence>
<dbReference type="Gene3D" id="3.30.450.20">
    <property type="entry name" value="PAS domain"/>
    <property type="match status" value="1"/>
</dbReference>
<dbReference type="EMBL" id="JBHSQI010000004">
    <property type="protein sequence ID" value="MFC6153825.1"/>
    <property type="molecule type" value="Genomic_DNA"/>
</dbReference>
<dbReference type="SMART" id="SM00387">
    <property type="entry name" value="HATPase_c"/>
    <property type="match status" value="1"/>
</dbReference>
<dbReference type="Gene3D" id="3.30.565.10">
    <property type="entry name" value="Histidine kinase-like ATPase, C-terminal domain"/>
    <property type="match status" value="1"/>
</dbReference>
<dbReference type="Pfam" id="PF02518">
    <property type="entry name" value="HATPase_c"/>
    <property type="match status" value="1"/>
</dbReference>
<evidence type="ECO:0000256" key="4">
    <source>
        <dbReference type="ARBA" id="ARBA00022475"/>
    </source>
</evidence>
<evidence type="ECO:0000256" key="1">
    <source>
        <dbReference type="ARBA" id="ARBA00000085"/>
    </source>
</evidence>
<keyword evidence="7" id="KW-0418">Kinase</keyword>
<dbReference type="InterPro" id="IPR050980">
    <property type="entry name" value="2C_sensor_his_kinase"/>
</dbReference>
<keyword evidence="8" id="KW-0902">Two-component regulatory system</keyword>
<keyword evidence="6" id="KW-0808">Transferase</keyword>
<dbReference type="GO" id="GO:0005524">
    <property type="term" value="F:ATP binding"/>
    <property type="evidence" value="ECO:0007669"/>
    <property type="project" value="UniProtKB-KW"/>
</dbReference>
<evidence type="ECO:0000256" key="8">
    <source>
        <dbReference type="ARBA" id="ARBA00023012"/>
    </source>
</evidence>
<dbReference type="Gene3D" id="1.10.287.130">
    <property type="match status" value="1"/>
</dbReference>
<proteinExistence type="predicted"/>
<dbReference type="EC" id="2.7.13.3" evidence="3"/>
<dbReference type="InterPro" id="IPR036890">
    <property type="entry name" value="HATPase_C_sf"/>
</dbReference>
<keyword evidence="12" id="KW-0067">ATP-binding</keyword>
<dbReference type="SUPFAM" id="SSF55874">
    <property type="entry name" value="ATPase domain of HSP90 chaperone/DNA topoisomerase II/histidine kinase"/>
    <property type="match status" value="1"/>
</dbReference>